<name>A0AA43G207_VIBSP</name>
<dbReference type="AlphaFoldDB" id="A0AA43G207"/>
<proteinExistence type="predicted"/>
<accession>A0AA43G207</accession>
<protein>
    <submittedName>
        <fullName evidence="1">Uncharacterized protein</fullName>
    </submittedName>
</protein>
<sequence>MSTVFRTIDGRIVPIQKRKQTAQVKTSVVNPKRPKDFVSTNAYYGTSKAFTVPNATCPKCGASVYYYEHPNGARVFFDSLGPPWPKHPCTAKIAPQSKSNKKQILENVGWKPLIIKDIVSSNTQEGYTVQTKAIDTTDKFEIDIKPALMRQKQFKRKTIESLLFYGRPVGDNKAEIAVTCGLSDWIMFGRVKRENRQQYTKPTPREVDARKPIQHLINQKNKNIRFTINKEEKRWVFIINIDGQEYRLIEDNAKLISKLRSAEQSATSAWYRVAKSSKNYYVTIVNTSMNYRKSESFVPHSREEVKTKTLIIKHLGYVVVNKIERTDDSNKITITGTLAERVLSISMNISDLIKSISFDKLFLEQDIIAVETHGDTCLLRIGGMLLDNTSPLFSKDA</sequence>
<gene>
    <name evidence="1" type="ORF">L8R85_21875</name>
</gene>
<dbReference type="RefSeq" id="WP_280534664.1">
    <property type="nucleotide sequence ID" value="NZ_JAKMYX010000121.1"/>
</dbReference>
<evidence type="ECO:0000313" key="1">
    <source>
        <dbReference type="EMBL" id="MDH5923682.1"/>
    </source>
</evidence>
<reference evidence="1" key="1">
    <citation type="submission" date="2022-01" db="EMBL/GenBank/DDBJ databases">
        <title>Vibrio aestuarianus Clade A and Clade B isolates are associated with Pacific oyster (Crassostrea gigas) disease outbreaks across Ireland.</title>
        <authorList>
            <person name="Coyle N."/>
            <person name="O'Toole C."/>
            <person name="Thomas J.C.L."/>
            <person name="Ryder D."/>
            <person name="Cheslett D."/>
            <person name="Feist S."/>
            <person name="Bean T."/>
            <person name="Joseph A."/>
            <person name="Waina A."/>
            <person name="Feil E."/>
            <person name="Verner-Jeffreys D.W."/>
        </authorList>
    </citation>
    <scope>NUCLEOTIDE SEQUENCE</scope>
    <source>
        <strain evidence="1">S/17/14 A</strain>
    </source>
</reference>
<dbReference type="Proteomes" id="UP001159663">
    <property type="component" value="Unassembled WGS sequence"/>
</dbReference>
<evidence type="ECO:0000313" key="2">
    <source>
        <dbReference type="Proteomes" id="UP001159663"/>
    </source>
</evidence>
<comment type="caution">
    <text evidence="1">The sequence shown here is derived from an EMBL/GenBank/DDBJ whole genome shotgun (WGS) entry which is preliminary data.</text>
</comment>
<organism evidence="1 2">
    <name type="scientific">Vibrio splendidus</name>
    <dbReference type="NCBI Taxonomy" id="29497"/>
    <lineage>
        <taxon>Bacteria</taxon>
        <taxon>Pseudomonadati</taxon>
        <taxon>Pseudomonadota</taxon>
        <taxon>Gammaproteobacteria</taxon>
        <taxon>Vibrionales</taxon>
        <taxon>Vibrionaceae</taxon>
        <taxon>Vibrio</taxon>
    </lineage>
</organism>
<dbReference type="EMBL" id="JAKMYX010000121">
    <property type="protein sequence ID" value="MDH5923682.1"/>
    <property type="molecule type" value="Genomic_DNA"/>
</dbReference>